<comment type="subcellular location">
    <subcellularLocation>
        <location evidence="1">Cell membrane</location>
        <topology evidence="1">Multi-pass membrane protein</topology>
    </subcellularLocation>
</comment>
<dbReference type="AlphaFoldDB" id="A0A2N8NWZ0"/>
<dbReference type="InterPro" id="IPR036259">
    <property type="entry name" value="MFS_trans_sf"/>
</dbReference>
<feature type="transmembrane region" description="Helical" evidence="7">
    <location>
        <begin position="363"/>
        <end position="386"/>
    </location>
</feature>
<dbReference type="InterPro" id="IPR011701">
    <property type="entry name" value="MFS"/>
</dbReference>
<dbReference type="Pfam" id="PF07690">
    <property type="entry name" value="MFS_1"/>
    <property type="match status" value="1"/>
</dbReference>
<dbReference type="Proteomes" id="UP000235945">
    <property type="component" value="Unassembled WGS sequence"/>
</dbReference>
<feature type="transmembrane region" description="Helical" evidence="7">
    <location>
        <begin position="205"/>
        <end position="226"/>
    </location>
</feature>
<comment type="caution">
    <text evidence="9">The sequence shown here is derived from an EMBL/GenBank/DDBJ whole genome shotgun (WGS) entry which is preliminary data.</text>
</comment>
<dbReference type="EMBL" id="JACHJF010000003">
    <property type="protein sequence ID" value="MBB5117903.1"/>
    <property type="molecule type" value="Genomic_DNA"/>
</dbReference>
<feature type="transmembrane region" description="Helical" evidence="7">
    <location>
        <begin position="159"/>
        <end position="176"/>
    </location>
</feature>
<feature type="transmembrane region" description="Helical" evidence="7">
    <location>
        <begin position="325"/>
        <end position="343"/>
    </location>
</feature>
<keyword evidence="2" id="KW-0813">Transport</keyword>
<evidence type="ECO:0000313" key="10">
    <source>
        <dbReference type="Proteomes" id="UP000235945"/>
    </source>
</evidence>
<reference evidence="9" key="2">
    <citation type="submission" date="2015-07" db="EMBL/GenBank/DDBJ databases">
        <authorList>
            <person name="Noorani M."/>
        </authorList>
    </citation>
    <scope>NUCLEOTIDE SEQUENCE [LARGE SCALE GENOMIC DNA]</scope>
    <source>
        <strain evidence="9">ATCC 27428</strain>
    </source>
</reference>
<keyword evidence="6 7" id="KW-0472">Membrane</keyword>
<gene>
    <name evidence="9" type="ORF">AF335_10185</name>
    <name evidence="8" type="ORF">FHS36_001324</name>
</gene>
<dbReference type="PANTHER" id="PTHR23517:SF2">
    <property type="entry name" value="MULTIDRUG RESISTANCE PROTEIN MDTH"/>
    <property type="match status" value="1"/>
</dbReference>
<dbReference type="SUPFAM" id="SSF103473">
    <property type="entry name" value="MFS general substrate transporter"/>
    <property type="match status" value="1"/>
</dbReference>
<accession>A0A2N8NWZ0</accession>
<dbReference type="PANTHER" id="PTHR23517">
    <property type="entry name" value="RESISTANCE PROTEIN MDTM, PUTATIVE-RELATED-RELATED"/>
    <property type="match status" value="1"/>
</dbReference>
<feature type="transmembrane region" description="Helical" evidence="7">
    <location>
        <begin position="295"/>
        <end position="313"/>
    </location>
</feature>
<feature type="transmembrane region" description="Helical" evidence="7">
    <location>
        <begin position="134"/>
        <end position="153"/>
    </location>
</feature>
<keyword evidence="10" id="KW-1185">Reference proteome</keyword>
<keyword evidence="5 7" id="KW-1133">Transmembrane helix</keyword>
<evidence type="ECO:0000313" key="11">
    <source>
        <dbReference type="Proteomes" id="UP000528608"/>
    </source>
</evidence>
<evidence type="ECO:0000256" key="7">
    <source>
        <dbReference type="SAM" id="Phobius"/>
    </source>
</evidence>
<keyword evidence="4 7" id="KW-0812">Transmembrane</keyword>
<evidence type="ECO:0000313" key="9">
    <source>
        <dbReference type="EMBL" id="PNE33284.1"/>
    </source>
</evidence>
<dbReference type="Proteomes" id="UP000528608">
    <property type="component" value="Unassembled WGS sequence"/>
</dbReference>
<dbReference type="InterPro" id="IPR050171">
    <property type="entry name" value="MFS_Transporters"/>
</dbReference>
<evidence type="ECO:0000256" key="6">
    <source>
        <dbReference type="ARBA" id="ARBA00023136"/>
    </source>
</evidence>
<evidence type="ECO:0000256" key="4">
    <source>
        <dbReference type="ARBA" id="ARBA00022692"/>
    </source>
</evidence>
<feature type="transmembrane region" description="Helical" evidence="7">
    <location>
        <begin position="20"/>
        <end position="49"/>
    </location>
</feature>
<proteinExistence type="predicted"/>
<feature type="transmembrane region" description="Helical" evidence="7">
    <location>
        <begin position="94"/>
        <end position="113"/>
    </location>
</feature>
<evidence type="ECO:0000313" key="8">
    <source>
        <dbReference type="EMBL" id="MBB5117903.1"/>
    </source>
</evidence>
<dbReference type="RefSeq" id="WP_170127659.1">
    <property type="nucleotide sequence ID" value="NZ_JACHJF010000003.1"/>
</dbReference>
<evidence type="ECO:0000256" key="5">
    <source>
        <dbReference type="ARBA" id="ARBA00022989"/>
    </source>
</evidence>
<reference evidence="8 11" key="3">
    <citation type="submission" date="2020-08" db="EMBL/GenBank/DDBJ databases">
        <title>Genomic Encyclopedia of Type Strains, Phase III (KMG-III): the genomes of soil and plant-associated and newly described type strains.</title>
        <authorList>
            <person name="Whitman W."/>
        </authorList>
    </citation>
    <scope>NUCLEOTIDE SEQUENCE [LARGE SCALE GENOMIC DNA]</scope>
    <source>
        <strain evidence="8 11">CECT 3259</strain>
    </source>
</reference>
<dbReference type="Gene3D" id="1.20.1250.20">
    <property type="entry name" value="MFS general substrate transporter like domains"/>
    <property type="match status" value="2"/>
</dbReference>
<dbReference type="GO" id="GO:0005886">
    <property type="term" value="C:plasma membrane"/>
    <property type="evidence" value="ECO:0007669"/>
    <property type="project" value="UniProtKB-SubCell"/>
</dbReference>
<reference evidence="10" key="1">
    <citation type="submission" date="2015-07" db="EMBL/GenBank/DDBJ databases">
        <authorList>
            <person name="Graham D.E."/>
            <person name="Giannone R.J."/>
            <person name="Gulvik C.A."/>
            <person name="Hettich R.L."/>
            <person name="Klingeman D.M."/>
            <person name="Mahan K.M."/>
            <person name="Parry R.J."/>
            <person name="Spain J.C."/>
        </authorList>
    </citation>
    <scope>NUCLEOTIDE SEQUENCE [LARGE SCALE GENOMIC DNA]</scope>
    <source>
        <strain evidence="10">ATCC 27428</strain>
    </source>
</reference>
<evidence type="ECO:0000256" key="3">
    <source>
        <dbReference type="ARBA" id="ARBA00022475"/>
    </source>
</evidence>
<organism evidence="9 10">
    <name type="scientific">Streptomyces eurocidicus</name>
    <name type="common">Streptoverticillium eurocidicus</name>
    <dbReference type="NCBI Taxonomy" id="66423"/>
    <lineage>
        <taxon>Bacteria</taxon>
        <taxon>Bacillati</taxon>
        <taxon>Actinomycetota</taxon>
        <taxon>Actinomycetes</taxon>
        <taxon>Kitasatosporales</taxon>
        <taxon>Streptomycetaceae</taxon>
        <taxon>Streptomyces</taxon>
    </lineage>
</organism>
<dbReference type="GO" id="GO:0022857">
    <property type="term" value="F:transmembrane transporter activity"/>
    <property type="evidence" value="ECO:0007669"/>
    <property type="project" value="InterPro"/>
</dbReference>
<dbReference type="PRINTS" id="PR01035">
    <property type="entry name" value="TCRTETA"/>
</dbReference>
<protein>
    <submittedName>
        <fullName evidence="8">MFS family permease</fullName>
    </submittedName>
</protein>
<feature type="transmembrane region" description="Helical" evidence="7">
    <location>
        <begin position="69"/>
        <end position="88"/>
    </location>
</feature>
<name>A0A2N8NWZ0_STREU</name>
<feature type="transmembrane region" description="Helical" evidence="7">
    <location>
        <begin position="238"/>
        <end position="259"/>
    </location>
</feature>
<evidence type="ECO:0000256" key="1">
    <source>
        <dbReference type="ARBA" id="ARBA00004651"/>
    </source>
</evidence>
<keyword evidence="3" id="KW-1003">Cell membrane</keyword>
<dbReference type="EMBL" id="LGUI01000003">
    <property type="protein sequence ID" value="PNE33284.1"/>
    <property type="molecule type" value="Genomic_DNA"/>
</dbReference>
<dbReference type="InterPro" id="IPR001958">
    <property type="entry name" value="Tet-R_TetA/multi-R_MdtG-like"/>
</dbReference>
<feature type="transmembrane region" description="Helical" evidence="7">
    <location>
        <begin position="271"/>
        <end position="289"/>
    </location>
</feature>
<sequence>MPGLWPTLASRALGSSAYYVISPFLAIWLHSTLGISVSLAATAVGVHLLSMRAGAVCTQFVVVRFRLRAVLVGGYLVAGAVLLVPVVLGLDDPASWLAVLAVNGTAVSCANVGTKAMIANGCDESTRLPAFGRLNAAINGGAALGPVVGGWLMSATGRAFPLVPAGVFALAALLAARAPGDVTATPPTGGGEGGAARFGLPGRQVLLWAAVTATLWLAYAQFANVLPMYVGGSVSTRVISMLFLVNAILIVLFQGVVARRMESLARRRGDRAVLVLGMVLLAAGLVLFVPGRGPAWPVIFLGAAVFTFSELVWSPAADTLMAEKARGNSFAAFGFAGLIWGVAESAGGALGTAVAGGTGDNTWVSWSPFLVAAALTLLTALGIALAPRGPVEAAAGPAASEACPEPSGKAL</sequence>
<evidence type="ECO:0000256" key="2">
    <source>
        <dbReference type="ARBA" id="ARBA00022448"/>
    </source>
</evidence>